<comment type="caution">
    <text evidence="1">The sequence shown here is derived from an EMBL/GenBank/DDBJ whole genome shotgun (WGS) entry which is preliminary data.</text>
</comment>
<sequence length="104" mass="11916">MRKPSIWEKASFNVPDWYTEEQVMKVYPRCLKKAGAYYEAKGYTVLGVTPPILASETEHEIFTPPDARRYLIFLRVTKEPVTQHFDIPDAAVPEMEKGGLILAE</sequence>
<name>A0A0F9DGJ3_9ZZZZ</name>
<reference evidence="1" key="1">
    <citation type="journal article" date="2015" name="Nature">
        <title>Complex archaea that bridge the gap between prokaryotes and eukaryotes.</title>
        <authorList>
            <person name="Spang A."/>
            <person name="Saw J.H."/>
            <person name="Jorgensen S.L."/>
            <person name="Zaremba-Niedzwiedzka K."/>
            <person name="Martijn J."/>
            <person name="Lind A.E."/>
            <person name="van Eijk R."/>
            <person name="Schleper C."/>
            <person name="Guy L."/>
            <person name="Ettema T.J."/>
        </authorList>
    </citation>
    <scope>NUCLEOTIDE SEQUENCE</scope>
</reference>
<organism evidence="1">
    <name type="scientific">marine sediment metagenome</name>
    <dbReference type="NCBI Taxonomy" id="412755"/>
    <lineage>
        <taxon>unclassified sequences</taxon>
        <taxon>metagenomes</taxon>
        <taxon>ecological metagenomes</taxon>
    </lineage>
</organism>
<accession>A0A0F9DGJ3</accession>
<dbReference type="AlphaFoldDB" id="A0A0F9DGJ3"/>
<proteinExistence type="predicted"/>
<protein>
    <submittedName>
        <fullName evidence="1">Uncharacterized protein</fullName>
    </submittedName>
</protein>
<dbReference type="EMBL" id="LAZR01029026">
    <property type="protein sequence ID" value="KKL60803.1"/>
    <property type="molecule type" value="Genomic_DNA"/>
</dbReference>
<gene>
    <name evidence="1" type="ORF">LCGC14_2201680</name>
</gene>
<evidence type="ECO:0000313" key="1">
    <source>
        <dbReference type="EMBL" id="KKL60803.1"/>
    </source>
</evidence>